<dbReference type="PROSITE" id="PS51384">
    <property type="entry name" value="FAD_FR"/>
    <property type="match status" value="1"/>
</dbReference>
<dbReference type="AlphaFoldDB" id="A0A7I7RVK5"/>
<dbReference type="InterPro" id="IPR013113">
    <property type="entry name" value="SIP_FAD-bd"/>
</dbReference>
<dbReference type="KEGG" id="marz:MARA_21100"/>
<dbReference type="CDD" id="cd06193">
    <property type="entry name" value="siderophore_interacting"/>
    <property type="match status" value="1"/>
</dbReference>
<evidence type="ECO:0000259" key="1">
    <source>
        <dbReference type="PROSITE" id="PS51384"/>
    </source>
</evidence>
<name>A0A7I7RVK5_9MYCO</name>
<evidence type="ECO:0000313" key="3">
    <source>
        <dbReference type="Proteomes" id="UP000467428"/>
    </source>
</evidence>
<gene>
    <name evidence="2" type="ORF">MARA_21100</name>
</gene>
<sequence length="293" mass="31321">MLVTGARVASPPMTYTLAIVVAVAQVTSRIRRITLEVGDPAALRLRPEGDAAVGVYFDPAPFDPDRSDPMSPNPGRNYTVRRHLVDGARERIDLDVLVHCHGIGSTWAATTTVGATVGLDHARSWYQPGVADWQLLVADLSGLPAAARIVEQLPAGASVTALVEVLDDDDLDYLPVRPGVTVIPTVGTGNGRGPSRLAELVRTWPHPDGAGYCWFGGEAAESRAVRKHFRGLGWTVDQLDVTGYWRSGSEVWDAKFARSGDEAVAAYSRALADGKGAKVAAEEFDEALERAGL</sequence>
<geneLocation type="plasmid" evidence="3">
    <name>pjcm18538 dna</name>
</geneLocation>
<dbReference type="PANTHER" id="PTHR30157">
    <property type="entry name" value="FERRIC REDUCTASE, NADPH-DEPENDENT"/>
    <property type="match status" value="1"/>
</dbReference>
<dbReference type="SUPFAM" id="SSF63380">
    <property type="entry name" value="Riboflavin synthase domain-like"/>
    <property type="match status" value="1"/>
</dbReference>
<dbReference type="PANTHER" id="PTHR30157:SF0">
    <property type="entry name" value="NADPH-DEPENDENT FERRIC-CHELATE REDUCTASE"/>
    <property type="match status" value="1"/>
</dbReference>
<dbReference type="Proteomes" id="UP000467428">
    <property type="component" value="Chromosome"/>
</dbReference>
<dbReference type="EMBL" id="AP022593">
    <property type="protein sequence ID" value="BBY48642.1"/>
    <property type="molecule type" value="Genomic_DNA"/>
</dbReference>
<keyword evidence="3" id="KW-1185">Reference proteome</keyword>
<dbReference type="InterPro" id="IPR039261">
    <property type="entry name" value="FNR_nucleotide-bd"/>
</dbReference>
<dbReference type="InterPro" id="IPR017927">
    <property type="entry name" value="FAD-bd_FR_type"/>
</dbReference>
<organism evidence="2 3">
    <name type="scientific">Mycolicibacterium arabiense</name>
    <dbReference type="NCBI Taxonomy" id="1286181"/>
    <lineage>
        <taxon>Bacteria</taxon>
        <taxon>Bacillati</taxon>
        <taxon>Actinomycetota</taxon>
        <taxon>Actinomycetes</taxon>
        <taxon>Mycobacteriales</taxon>
        <taxon>Mycobacteriaceae</taxon>
        <taxon>Mycolicibacterium</taxon>
    </lineage>
</organism>
<dbReference type="InterPro" id="IPR039374">
    <property type="entry name" value="SIP_fam"/>
</dbReference>
<feature type="domain" description="FAD-binding FR-type" evidence="1">
    <location>
        <begin position="13"/>
        <end position="129"/>
    </location>
</feature>
<dbReference type="InterPro" id="IPR007037">
    <property type="entry name" value="SIP_rossman_dom"/>
</dbReference>
<evidence type="ECO:0000313" key="2">
    <source>
        <dbReference type="EMBL" id="BBY48642.1"/>
    </source>
</evidence>
<dbReference type="Pfam" id="PF04954">
    <property type="entry name" value="SIP"/>
    <property type="match status" value="1"/>
</dbReference>
<dbReference type="GO" id="GO:0016491">
    <property type="term" value="F:oxidoreductase activity"/>
    <property type="evidence" value="ECO:0007669"/>
    <property type="project" value="InterPro"/>
</dbReference>
<dbReference type="Gene3D" id="3.40.50.80">
    <property type="entry name" value="Nucleotide-binding domain of ferredoxin-NADP reductase (FNR) module"/>
    <property type="match status" value="1"/>
</dbReference>
<dbReference type="Pfam" id="PF08021">
    <property type="entry name" value="FAD_binding_9"/>
    <property type="match status" value="1"/>
</dbReference>
<protein>
    <submittedName>
        <fullName evidence="2">Siderophore-interacting protein</fullName>
    </submittedName>
</protein>
<reference evidence="2 3" key="1">
    <citation type="journal article" date="2019" name="Emerg. Microbes Infect.">
        <title>Comprehensive subspecies identification of 175 nontuberculous mycobacteria species based on 7547 genomic profiles.</title>
        <authorList>
            <person name="Matsumoto Y."/>
            <person name="Kinjo T."/>
            <person name="Motooka D."/>
            <person name="Nabeya D."/>
            <person name="Jung N."/>
            <person name="Uechi K."/>
            <person name="Horii T."/>
            <person name="Iida T."/>
            <person name="Fujita J."/>
            <person name="Nakamura S."/>
        </authorList>
    </citation>
    <scope>NUCLEOTIDE SEQUENCE [LARGE SCALE GENOMIC DNA]</scope>
    <source>
        <strain evidence="2 3">JCM 18538</strain>
    </source>
</reference>
<proteinExistence type="predicted"/>
<accession>A0A7I7RVK5</accession>
<dbReference type="InterPro" id="IPR017938">
    <property type="entry name" value="Riboflavin_synthase-like_b-brl"/>
</dbReference>
<dbReference type="Gene3D" id="2.40.30.10">
    <property type="entry name" value="Translation factors"/>
    <property type="match status" value="1"/>
</dbReference>